<accession>A0A9N9MEW9</accession>
<name>A0A9N9MEW9_9CUCU</name>
<protein>
    <submittedName>
        <fullName evidence="1">Uncharacterized protein</fullName>
    </submittedName>
</protein>
<dbReference type="Proteomes" id="UP001152799">
    <property type="component" value="Chromosome 13"/>
</dbReference>
<keyword evidence="2" id="KW-1185">Reference proteome</keyword>
<evidence type="ECO:0000313" key="2">
    <source>
        <dbReference type="Proteomes" id="UP001152799"/>
    </source>
</evidence>
<organism evidence="1 2">
    <name type="scientific">Ceutorhynchus assimilis</name>
    <name type="common">cabbage seed weevil</name>
    <dbReference type="NCBI Taxonomy" id="467358"/>
    <lineage>
        <taxon>Eukaryota</taxon>
        <taxon>Metazoa</taxon>
        <taxon>Ecdysozoa</taxon>
        <taxon>Arthropoda</taxon>
        <taxon>Hexapoda</taxon>
        <taxon>Insecta</taxon>
        <taxon>Pterygota</taxon>
        <taxon>Neoptera</taxon>
        <taxon>Endopterygota</taxon>
        <taxon>Coleoptera</taxon>
        <taxon>Polyphaga</taxon>
        <taxon>Cucujiformia</taxon>
        <taxon>Curculionidae</taxon>
        <taxon>Ceutorhynchinae</taxon>
        <taxon>Ceutorhynchus</taxon>
    </lineage>
</organism>
<reference evidence="1" key="1">
    <citation type="submission" date="2022-01" db="EMBL/GenBank/DDBJ databases">
        <authorList>
            <person name="King R."/>
        </authorList>
    </citation>
    <scope>NUCLEOTIDE SEQUENCE</scope>
</reference>
<dbReference type="EMBL" id="OU892289">
    <property type="protein sequence ID" value="CAG9763465.1"/>
    <property type="molecule type" value="Genomic_DNA"/>
</dbReference>
<gene>
    <name evidence="1" type="ORF">CEUTPL_LOCUS4130</name>
</gene>
<dbReference type="AlphaFoldDB" id="A0A9N9MEW9"/>
<proteinExistence type="predicted"/>
<evidence type="ECO:0000313" key="1">
    <source>
        <dbReference type="EMBL" id="CAG9763465.1"/>
    </source>
</evidence>
<sequence length="108" mass="12439">MITSKKLIVQENTLHSAIPVFFRHIIPKSFDIFKKVHLSPNIILALVRAKNNDISDTCPFENCQILTLIKKNKYKYLHQPWRKLFIGTTRGVLSTPKQKLALLFGIPP</sequence>